<dbReference type="SUPFAM" id="SSF55874">
    <property type="entry name" value="ATPase domain of HSP90 chaperone/DNA topoisomerase II/histidine kinase"/>
    <property type="match status" value="1"/>
</dbReference>
<dbReference type="CDD" id="cd16917">
    <property type="entry name" value="HATPase_UhpB-NarQ-NarX-like"/>
    <property type="match status" value="1"/>
</dbReference>
<gene>
    <name evidence="12" type="ORF">GCM10010517_39630</name>
</gene>
<keyword evidence="9" id="KW-0472">Membrane</keyword>
<dbReference type="Pfam" id="PF07730">
    <property type="entry name" value="HisKA_3"/>
    <property type="match status" value="1"/>
</dbReference>
<evidence type="ECO:0000259" key="10">
    <source>
        <dbReference type="Pfam" id="PF07730"/>
    </source>
</evidence>
<dbReference type="Proteomes" id="UP001500831">
    <property type="component" value="Unassembled WGS sequence"/>
</dbReference>
<evidence type="ECO:0000256" key="6">
    <source>
        <dbReference type="ARBA" id="ARBA00022777"/>
    </source>
</evidence>
<evidence type="ECO:0000313" key="13">
    <source>
        <dbReference type="Proteomes" id="UP001500831"/>
    </source>
</evidence>
<keyword evidence="9" id="KW-0812">Transmembrane</keyword>
<name>A0ABN3VZT5_9ACTN</name>
<feature type="transmembrane region" description="Helical" evidence="9">
    <location>
        <begin position="40"/>
        <end position="60"/>
    </location>
</feature>
<evidence type="ECO:0000256" key="9">
    <source>
        <dbReference type="SAM" id="Phobius"/>
    </source>
</evidence>
<dbReference type="InterPro" id="IPR011712">
    <property type="entry name" value="Sig_transdc_His_kin_sub3_dim/P"/>
</dbReference>
<keyword evidence="3" id="KW-0597">Phosphoprotein</keyword>
<evidence type="ECO:0000256" key="1">
    <source>
        <dbReference type="ARBA" id="ARBA00000085"/>
    </source>
</evidence>
<evidence type="ECO:0000256" key="7">
    <source>
        <dbReference type="ARBA" id="ARBA00022840"/>
    </source>
</evidence>
<evidence type="ECO:0000256" key="3">
    <source>
        <dbReference type="ARBA" id="ARBA00022553"/>
    </source>
</evidence>
<feature type="transmembrane region" description="Helical" evidence="9">
    <location>
        <begin position="163"/>
        <end position="185"/>
    </location>
</feature>
<evidence type="ECO:0000256" key="2">
    <source>
        <dbReference type="ARBA" id="ARBA00012438"/>
    </source>
</evidence>
<dbReference type="InterPro" id="IPR036890">
    <property type="entry name" value="HATPase_C_sf"/>
</dbReference>
<proteinExistence type="predicted"/>
<feature type="transmembrane region" description="Helical" evidence="9">
    <location>
        <begin position="12"/>
        <end position="34"/>
    </location>
</feature>
<keyword evidence="7" id="KW-0067">ATP-binding</keyword>
<dbReference type="InterPro" id="IPR025828">
    <property type="entry name" value="Put_sensor_dom"/>
</dbReference>
<dbReference type="InterPro" id="IPR050482">
    <property type="entry name" value="Sensor_HK_TwoCompSys"/>
</dbReference>
<keyword evidence="9" id="KW-1133">Transmembrane helix</keyword>
<accession>A0ABN3VZT5</accession>
<keyword evidence="13" id="KW-1185">Reference proteome</keyword>
<dbReference type="PANTHER" id="PTHR24421:SF10">
    <property type="entry name" value="NITRATE_NITRITE SENSOR PROTEIN NARQ"/>
    <property type="match status" value="1"/>
</dbReference>
<protein>
    <recommendedName>
        <fullName evidence="2">histidine kinase</fullName>
        <ecNumber evidence="2">2.7.13.3</ecNumber>
    </recommendedName>
</protein>
<keyword evidence="6 12" id="KW-0418">Kinase</keyword>
<evidence type="ECO:0000313" key="12">
    <source>
        <dbReference type="EMBL" id="GAA2877903.1"/>
    </source>
</evidence>
<feature type="domain" description="Putative sensor" evidence="11">
    <location>
        <begin position="14"/>
        <end position="200"/>
    </location>
</feature>
<dbReference type="Gene3D" id="1.20.5.1930">
    <property type="match status" value="1"/>
</dbReference>
<keyword evidence="4" id="KW-0808">Transferase</keyword>
<dbReference type="PANTHER" id="PTHR24421">
    <property type="entry name" value="NITRATE/NITRITE SENSOR PROTEIN NARX-RELATED"/>
    <property type="match status" value="1"/>
</dbReference>
<dbReference type="Pfam" id="PF13796">
    <property type="entry name" value="Sensor"/>
    <property type="match status" value="1"/>
</dbReference>
<evidence type="ECO:0000256" key="4">
    <source>
        <dbReference type="ARBA" id="ARBA00022679"/>
    </source>
</evidence>
<dbReference type="RefSeq" id="WP_344973438.1">
    <property type="nucleotide sequence ID" value="NZ_BAAAVI010000027.1"/>
</dbReference>
<feature type="transmembrane region" description="Helical" evidence="9">
    <location>
        <begin position="106"/>
        <end position="128"/>
    </location>
</feature>
<evidence type="ECO:0000256" key="8">
    <source>
        <dbReference type="ARBA" id="ARBA00023012"/>
    </source>
</evidence>
<comment type="caution">
    <text evidence="12">The sequence shown here is derived from an EMBL/GenBank/DDBJ whole genome shotgun (WGS) entry which is preliminary data.</text>
</comment>
<keyword evidence="8" id="KW-0902">Two-component regulatory system</keyword>
<evidence type="ECO:0000259" key="11">
    <source>
        <dbReference type="Pfam" id="PF13796"/>
    </source>
</evidence>
<sequence length="416" mass="44220">MRTLLSRIGADTRYLILGFPLAIIWFVAMTAGFAAGVGTVVVWVGLPILATTLLVARGFADVERRRLPEVLGRPVARPRYRPAAENAGWFRRLVNPLTNGQSWLDLLYGIVAFPISLVTFVFTVTWWAGTILGLTYPLYGWIIEAIPGNNGGLGLLLGLGGSVWIDVLINTVIGVLFALTLPMIVRSAALLQAGLGRAMLTGVAELHERIDDLAEGRAAAVSAEANALRRLERDIHDGPQQRLVSLAMDLSRAQRQLKRDPRAVEEMLSHAIVSTRETLDELRALSRGIAPPILSDRGLAPALAALAGRCTIPVELDVQVEGRFAAAIENTVYFVVAESLANAAKHSHATVCTVTLSKIGNVLMLTIGDDGVGGAHVAKGHGLSGLADRLKAVDGELVVDSPVGGPTVIVAEVPCG</sequence>
<dbReference type="Gene3D" id="3.30.565.10">
    <property type="entry name" value="Histidine kinase-like ATPase, C-terminal domain"/>
    <property type="match status" value="1"/>
</dbReference>
<organism evidence="12 13">
    <name type="scientific">Streptosporangium fragile</name>
    <dbReference type="NCBI Taxonomy" id="46186"/>
    <lineage>
        <taxon>Bacteria</taxon>
        <taxon>Bacillati</taxon>
        <taxon>Actinomycetota</taxon>
        <taxon>Actinomycetes</taxon>
        <taxon>Streptosporangiales</taxon>
        <taxon>Streptosporangiaceae</taxon>
        <taxon>Streptosporangium</taxon>
    </lineage>
</organism>
<evidence type="ECO:0000256" key="5">
    <source>
        <dbReference type="ARBA" id="ARBA00022741"/>
    </source>
</evidence>
<comment type="catalytic activity">
    <reaction evidence="1">
        <text>ATP + protein L-histidine = ADP + protein N-phospho-L-histidine.</text>
        <dbReference type="EC" id="2.7.13.3"/>
    </reaction>
</comment>
<reference evidence="12 13" key="1">
    <citation type="journal article" date="2019" name="Int. J. Syst. Evol. Microbiol.">
        <title>The Global Catalogue of Microorganisms (GCM) 10K type strain sequencing project: providing services to taxonomists for standard genome sequencing and annotation.</title>
        <authorList>
            <consortium name="The Broad Institute Genomics Platform"/>
            <consortium name="The Broad Institute Genome Sequencing Center for Infectious Disease"/>
            <person name="Wu L."/>
            <person name="Ma J."/>
        </authorList>
    </citation>
    <scope>NUCLEOTIDE SEQUENCE [LARGE SCALE GENOMIC DNA]</scope>
    <source>
        <strain evidence="12 13">JCM 6242</strain>
    </source>
</reference>
<dbReference type="EC" id="2.7.13.3" evidence="2"/>
<dbReference type="GO" id="GO:0016301">
    <property type="term" value="F:kinase activity"/>
    <property type="evidence" value="ECO:0007669"/>
    <property type="project" value="UniProtKB-KW"/>
</dbReference>
<feature type="domain" description="Signal transduction histidine kinase subgroup 3 dimerisation and phosphoacceptor" evidence="10">
    <location>
        <begin position="229"/>
        <end position="292"/>
    </location>
</feature>
<keyword evidence="5" id="KW-0547">Nucleotide-binding</keyword>
<dbReference type="EMBL" id="BAAAVI010000027">
    <property type="protein sequence ID" value="GAA2877903.1"/>
    <property type="molecule type" value="Genomic_DNA"/>
</dbReference>